<feature type="domain" description="Phytocyanin" evidence="7">
    <location>
        <begin position="55"/>
        <end position="151"/>
    </location>
</feature>
<evidence type="ECO:0000256" key="6">
    <source>
        <dbReference type="SAM" id="MobiDB-lite"/>
    </source>
</evidence>
<accession>A0A833XZL1</accession>
<evidence type="ECO:0000256" key="5">
    <source>
        <dbReference type="ARBA" id="ARBA00082491"/>
    </source>
</evidence>
<protein>
    <recommendedName>
        <fullName evidence="4">Basic blue protein</fullName>
    </recommendedName>
    <alternativeName>
        <fullName evidence="5">Plantacyanin</fullName>
    </alternativeName>
</protein>
<dbReference type="SUPFAM" id="SSF49503">
    <property type="entry name" value="Cupredoxins"/>
    <property type="match status" value="1"/>
</dbReference>
<comment type="caution">
    <text evidence="8">The sequence shown here is derived from an EMBL/GenBank/DDBJ whole genome shotgun (WGS) entry which is preliminary data.</text>
</comment>
<dbReference type="Pfam" id="PF02298">
    <property type="entry name" value="Cu_bind_like"/>
    <property type="match status" value="1"/>
</dbReference>
<dbReference type="PANTHER" id="PTHR33021">
    <property type="entry name" value="BLUE COPPER PROTEIN"/>
    <property type="match status" value="1"/>
</dbReference>
<dbReference type="InterPro" id="IPR003245">
    <property type="entry name" value="Phytocyanin_dom"/>
</dbReference>
<reference evidence="8" key="2">
    <citation type="submission" date="2020-03" db="EMBL/GenBank/DDBJ databases">
        <title>Walnut 2.0.</title>
        <authorList>
            <person name="Marrano A."/>
            <person name="Britton M."/>
            <person name="Zimin A.V."/>
            <person name="Zaini P.A."/>
            <person name="Workman R."/>
            <person name="Puiu D."/>
            <person name="Bianco L."/>
            <person name="Allen B.J."/>
            <person name="Troggio M."/>
            <person name="Leslie C.A."/>
            <person name="Timp W."/>
            <person name="Dendekar A."/>
            <person name="Salzberg S.L."/>
            <person name="Neale D.B."/>
        </authorList>
    </citation>
    <scope>NUCLEOTIDE SEQUENCE</scope>
    <source>
        <tissue evidence="8">Leaves</tissue>
    </source>
</reference>
<feature type="region of interest" description="Disordered" evidence="6">
    <location>
        <begin position="1"/>
        <end position="26"/>
    </location>
</feature>
<keyword evidence="2" id="KW-0186">Copper</keyword>
<dbReference type="Proteomes" id="UP000619265">
    <property type="component" value="Unassembled WGS sequence"/>
</dbReference>
<dbReference type="InterPro" id="IPR041844">
    <property type="entry name" value="Plantacyanin"/>
</dbReference>
<dbReference type="GO" id="GO:0046872">
    <property type="term" value="F:metal ion binding"/>
    <property type="evidence" value="ECO:0007669"/>
    <property type="project" value="UniProtKB-KW"/>
</dbReference>
<evidence type="ECO:0000256" key="3">
    <source>
        <dbReference type="ARBA" id="ARBA00023157"/>
    </source>
</evidence>
<name>A0A833XZL1_JUGRE</name>
<proteinExistence type="predicted"/>
<dbReference type="AlphaFoldDB" id="A0A833XZL1"/>
<evidence type="ECO:0000256" key="1">
    <source>
        <dbReference type="ARBA" id="ARBA00022723"/>
    </source>
</evidence>
<evidence type="ECO:0000313" key="8">
    <source>
        <dbReference type="EMBL" id="KAF5480947.1"/>
    </source>
</evidence>
<evidence type="ECO:0000313" key="9">
    <source>
        <dbReference type="Proteomes" id="UP000619265"/>
    </source>
</evidence>
<feature type="compositionally biased region" description="Polar residues" evidence="6">
    <location>
        <begin position="10"/>
        <end position="26"/>
    </location>
</feature>
<evidence type="ECO:0000256" key="2">
    <source>
        <dbReference type="ARBA" id="ARBA00023008"/>
    </source>
</evidence>
<reference evidence="8" key="1">
    <citation type="submission" date="2015-10" db="EMBL/GenBank/DDBJ databases">
        <authorList>
            <person name="Martinez-Garcia P.J."/>
            <person name="Crepeau M.W."/>
            <person name="Puiu D."/>
            <person name="Gonzalez-Ibeas D."/>
            <person name="Whalen J."/>
            <person name="Stevens K."/>
            <person name="Paul R."/>
            <person name="Butterfield T."/>
            <person name="Britton M."/>
            <person name="Reagan R."/>
            <person name="Chakraborty S."/>
            <person name="Walawage S.L."/>
            <person name="Vasquez-Gross H.A."/>
            <person name="Cardeno C."/>
            <person name="Famula R."/>
            <person name="Pratt K."/>
            <person name="Kuruganti S."/>
            <person name="Aradhya M.K."/>
            <person name="Leslie C.A."/>
            <person name="Dandekar A.M."/>
            <person name="Salzberg S.L."/>
            <person name="Wegrzyn J.L."/>
            <person name="Langley C.H."/>
            <person name="Neale D.B."/>
        </authorList>
    </citation>
    <scope>NUCLEOTIDE SEQUENCE</scope>
    <source>
        <tissue evidence="8">Leaves</tissue>
    </source>
</reference>
<dbReference type="InterPro" id="IPR039391">
    <property type="entry name" value="Phytocyanin-like"/>
</dbReference>
<dbReference type="Gramene" id="Jr01_17800_p1">
    <property type="protein sequence ID" value="cds.Jr01_17800_p1"/>
    <property type="gene ID" value="Jr01_17800"/>
</dbReference>
<evidence type="ECO:0000259" key="7">
    <source>
        <dbReference type="PROSITE" id="PS51485"/>
    </source>
</evidence>
<dbReference type="EMBL" id="LIHL02000001">
    <property type="protein sequence ID" value="KAF5480947.1"/>
    <property type="molecule type" value="Genomic_DNA"/>
</dbReference>
<dbReference type="PANTHER" id="PTHR33021:SF469">
    <property type="entry name" value="PHYTOCYANIN DOMAIN-CONTAINING PROTEIN"/>
    <property type="match status" value="1"/>
</dbReference>
<dbReference type="InterPro" id="IPR008972">
    <property type="entry name" value="Cupredoxin"/>
</dbReference>
<gene>
    <name evidence="8" type="ORF">F2P56_001648</name>
</gene>
<keyword evidence="1" id="KW-0479">Metal-binding</keyword>
<sequence>SSHPIPHIRTASSLFSDSNPTSKMSHQGRCTSVVVLAITLLMTLNSLSSVSARPTIHTVGDDSGWTFNVERWTRGKRFQAGDILAFNYDPSFHNVAIVGVHGYTSCTTASSNSRTYTSGNDRMILLRGWNYFICSIPDHCQEGMRIAVYAY</sequence>
<dbReference type="GO" id="GO:0009055">
    <property type="term" value="F:electron transfer activity"/>
    <property type="evidence" value="ECO:0007669"/>
    <property type="project" value="InterPro"/>
</dbReference>
<evidence type="ECO:0000256" key="4">
    <source>
        <dbReference type="ARBA" id="ARBA00071970"/>
    </source>
</evidence>
<dbReference type="CDD" id="cd11013">
    <property type="entry name" value="Plantacyanin"/>
    <property type="match status" value="1"/>
</dbReference>
<keyword evidence="3" id="KW-1015">Disulfide bond</keyword>
<organism evidence="8 9">
    <name type="scientific">Juglans regia</name>
    <name type="common">English walnut</name>
    <dbReference type="NCBI Taxonomy" id="51240"/>
    <lineage>
        <taxon>Eukaryota</taxon>
        <taxon>Viridiplantae</taxon>
        <taxon>Streptophyta</taxon>
        <taxon>Embryophyta</taxon>
        <taxon>Tracheophyta</taxon>
        <taxon>Spermatophyta</taxon>
        <taxon>Magnoliopsida</taxon>
        <taxon>eudicotyledons</taxon>
        <taxon>Gunneridae</taxon>
        <taxon>Pentapetalae</taxon>
        <taxon>rosids</taxon>
        <taxon>fabids</taxon>
        <taxon>Fagales</taxon>
        <taxon>Juglandaceae</taxon>
        <taxon>Juglans</taxon>
    </lineage>
</organism>
<feature type="non-terminal residue" evidence="8">
    <location>
        <position position="151"/>
    </location>
</feature>
<dbReference type="PROSITE" id="PS51485">
    <property type="entry name" value="PHYTOCYANIN"/>
    <property type="match status" value="1"/>
</dbReference>
<dbReference type="FunFam" id="2.60.40.420:FF:000013">
    <property type="entry name" value="basic blue protein-like"/>
    <property type="match status" value="1"/>
</dbReference>
<dbReference type="Gene3D" id="2.60.40.420">
    <property type="entry name" value="Cupredoxins - blue copper proteins"/>
    <property type="match status" value="1"/>
</dbReference>